<feature type="transmembrane region" description="Helical" evidence="1">
    <location>
        <begin position="163"/>
        <end position="187"/>
    </location>
</feature>
<reference evidence="3" key="1">
    <citation type="journal article" date="2019" name="Int. J. Syst. Evol. Microbiol.">
        <title>The Global Catalogue of Microorganisms (GCM) 10K type strain sequencing project: providing services to taxonomists for standard genome sequencing and annotation.</title>
        <authorList>
            <consortium name="The Broad Institute Genomics Platform"/>
            <consortium name="The Broad Institute Genome Sequencing Center for Infectious Disease"/>
            <person name="Wu L."/>
            <person name="Ma J."/>
        </authorList>
    </citation>
    <scope>NUCLEOTIDE SEQUENCE [LARGE SCALE GENOMIC DNA]</scope>
    <source>
        <strain evidence="3">NCAIM B.01391</strain>
    </source>
</reference>
<gene>
    <name evidence="2" type="ORF">ACFPOB_14635</name>
</gene>
<organism evidence="2 3">
    <name type="scientific">Bosea eneae</name>
    <dbReference type="NCBI Taxonomy" id="151454"/>
    <lineage>
        <taxon>Bacteria</taxon>
        <taxon>Pseudomonadati</taxon>
        <taxon>Pseudomonadota</taxon>
        <taxon>Alphaproteobacteria</taxon>
        <taxon>Hyphomicrobiales</taxon>
        <taxon>Boseaceae</taxon>
        <taxon>Bosea</taxon>
    </lineage>
</organism>
<name>A0ABW0IRV8_9HYPH</name>
<evidence type="ECO:0000313" key="2">
    <source>
        <dbReference type="EMBL" id="MFC5420792.1"/>
    </source>
</evidence>
<feature type="transmembrane region" description="Helical" evidence="1">
    <location>
        <begin position="266"/>
        <end position="288"/>
    </location>
</feature>
<protein>
    <submittedName>
        <fullName evidence="2">Uncharacterized protein</fullName>
    </submittedName>
</protein>
<comment type="caution">
    <text evidence="2">The sequence shown here is derived from an EMBL/GenBank/DDBJ whole genome shotgun (WGS) entry which is preliminary data.</text>
</comment>
<dbReference type="RefSeq" id="WP_377799187.1">
    <property type="nucleotide sequence ID" value="NZ_JBHSLW010000020.1"/>
</dbReference>
<keyword evidence="1" id="KW-0472">Membrane</keyword>
<sequence>MIVAAWTESFNRAKQRMFSPLSILSIAVLIVVILLMLPLKLPVGPMYWDLIIYIDGAHRVAIGQTPSVDFFAPVGPLAYWLVAPLLTTFSNAQPLLLVQWSLLLVSAPPMFVILAHVGQRSRATAFALLLPFLFFQLLPMNVEQYSSYPSVDGYGIYNRHTSVLLYILFCGLMFIRSQWSLFIVVTWTCLALFLLKITGFIAAGLLCAFAFVAGRMTMREVLGTVAAFLLALVTLDATLGVVRAYLADISLLVRLNEGNLLSRFLQASSLHFGILAPAATLSVALYLLKVGDSLLGQEPTGARAFGALARKLDRNSIWLAVAVIAGLFFETQNTGGQALILIWPVLLSVLLGVHRLSGASLILVLFLIGAAALPPFINVAHRVARALVVQVKFVDVPNEGLKTLGQVTQRPEIVERAAKMREVYTRFPETFQFLADSNLLPAFTLYSELDFQVGWLMAADEAVKSIREYELANKIQFKTIMNLNFVNPFPFLLNRDATRHIAIGADPSRAVPAPDAETLAAVSGTDLILYPTCPITDANDTLLAMYRSAMATHMPVVISKCWKGYIRPMK</sequence>
<feature type="transmembrane region" description="Helical" evidence="1">
    <location>
        <begin position="360"/>
        <end position="377"/>
    </location>
</feature>
<dbReference type="Proteomes" id="UP001596053">
    <property type="component" value="Unassembled WGS sequence"/>
</dbReference>
<feature type="transmembrane region" description="Helical" evidence="1">
    <location>
        <begin position="193"/>
        <end position="213"/>
    </location>
</feature>
<feature type="transmembrane region" description="Helical" evidence="1">
    <location>
        <begin position="335"/>
        <end position="353"/>
    </location>
</feature>
<keyword evidence="3" id="KW-1185">Reference proteome</keyword>
<feature type="transmembrane region" description="Helical" evidence="1">
    <location>
        <begin position="123"/>
        <end position="142"/>
    </location>
</feature>
<keyword evidence="1" id="KW-1133">Transmembrane helix</keyword>
<keyword evidence="1" id="KW-0812">Transmembrane</keyword>
<accession>A0ABW0IRV8</accession>
<feature type="transmembrane region" description="Helical" evidence="1">
    <location>
        <begin position="21"/>
        <end position="39"/>
    </location>
</feature>
<proteinExistence type="predicted"/>
<evidence type="ECO:0000313" key="3">
    <source>
        <dbReference type="Proteomes" id="UP001596053"/>
    </source>
</evidence>
<feature type="transmembrane region" description="Helical" evidence="1">
    <location>
        <begin position="225"/>
        <end position="246"/>
    </location>
</feature>
<evidence type="ECO:0000256" key="1">
    <source>
        <dbReference type="SAM" id="Phobius"/>
    </source>
</evidence>
<dbReference type="EMBL" id="JBHSLW010000020">
    <property type="protein sequence ID" value="MFC5420792.1"/>
    <property type="molecule type" value="Genomic_DNA"/>
</dbReference>
<feature type="transmembrane region" description="Helical" evidence="1">
    <location>
        <begin position="96"/>
        <end position="117"/>
    </location>
</feature>